<dbReference type="Proteomes" id="UP000015354">
    <property type="component" value="Unassembled WGS sequence"/>
</dbReference>
<sequence length="149" mass="15825">MTVNGRSVEVYGPCSGEVLLRFVPLGATLPVVVHCPPESTDTFLAHMDCYSFPEQDSAAARPPPYAAVASSTPPKIDLPTVRRCGLAIRDDLRNYDFSPESPLRAAAPHTGGPAVPVNGSNGTEPLPLPQRANPFALPPPRYPAIIEAL</sequence>
<reference evidence="1 2" key="1">
    <citation type="journal article" date="2013" name="PLoS ONE">
        <title>Predicting the Proteins of Angomonas deanei, Strigomonas culicis and Their Respective Endosymbionts Reveals New Aspects of the Trypanosomatidae Family.</title>
        <authorList>
            <person name="Motta M.C."/>
            <person name="Martins A.C."/>
            <person name="de Souza S.S."/>
            <person name="Catta-Preta C.M."/>
            <person name="Silva R."/>
            <person name="Klein C.C."/>
            <person name="de Almeida L.G."/>
            <person name="de Lima Cunha O."/>
            <person name="Ciapina L.P."/>
            <person name="Brocchi M."/>
            <person name="Colabardini A.C."/>
            <person name="de Araujo Lima B."/>
            <person name="Machado C.R."/>
            <person name="de Almeida Soares C.M."/>
            <person name="Probst C.M."/>
            <person name="de Menezes C.B."/>
            <person name="Thompson C.E."/>
            <person name="Bartholomeu D.C."/>
            <person name="Gradia D.F."/>
            <person name="Pavoni D.P."/>
            <person name="Grisard E.C."/>
            <person name="Fantinatti-Garboggini F."/>
            <person name="Marchini F.K."/>
            <person name="Rodrigues-Luiz G.F."/>
            <person name="Wagner G."/>
            <person name="Goldman G.H."/>
            <person name="Fietto J.L."/>
            <person name="Elias M.C."/>
            <person name="Goldman M.H."/>
            <person name="Sagot M.F."/>
            <person name="Pereira M."/>
            <person name="Stoco P.H."/>
            <person name="de Mendonca-Neto R.P."/>
            <person name="Teixeira S.M."/>
            <person name="Maciel T.E."/>
            <person name="de Oliveira Mendes T.A."/>
            <person name="Urmenyi T.P."/>
            <person name="de Souza W."/>
            <person name="Schenkman S."/>
            <person name="de Vasconcelos A.T."/>
        </authorList>
    </citation>
    <scope>NUCLEOTIDE SEQUENCE [LARGE SCALE GENOMIC DNA]</scope>
</reference>
<organism evidence="1 2">
    <name type="scientific">Strigomonas culicis</name>
    <dbReference type="NCBI Taxonomy" id="28005"/>
    <lineage>
        <taxon>Eukaryota</taxon>
        <taxon>Discoba</taxon>
        <taxon>Euglenozoa</taxon>
        <taxon>Kinetoplastea</taxon>
        <taxon>Metakinetoplastina</taxon>
        <taxon>Trypanosomatida</taxon>
        <taxon>Trypanosomatidae</taxon>
        <taxon>Strigomonadinae</taxon>
        <taxon>Strigomonas</taxon>
    </lineage>
</organism>
<accession>S9TMF9</accession>
<keyword evidence="2" id="KW-1185">Reference proteome</keyword>
<gene>
    <name evidence="1" type="ORF">STCU_10570</name>
</gene>
<name>S9TMF9_9TRYP</name>
<comment type="caution">
    <text evidence="1">The sequence shown here is derived from an EMBL/GenBank/DDBJ whole genome shotgun (WGS) entry which is preliminary data.</text>
</comment>
<dbReference type="EMBL" id="ATMH01010443">
    <property type="protein sequence ID" value="EPY17518.1"/>
    <property type="molecule type" value="Genomic_DNA"/>
</dbReference>
<evidence type="ECO:0000313" key="1">
    <source>
        <dbReference type="EMBL" id="EPY17518.1"/>
    </source>
</evidence>
<protein>
    <submittedName>
        <fullName evidence="1">Uncharacterized protein</fullName>
    </submittedName>
</protein>
<proteinExistence type="predicted"/>
<evidence type="ECO:0000313" key="2">
    <source>
        <dbReference type="Proteomes" id="UP000015354"/>
    </source>
</evidence>
<dbReference type="AlphaFoldDB" id="S9TMF9"/>